<proteinExistence type="predicted"/>
<dbReference type="AlphaFoldDB" id="A0A291QJ94"/>
<dbReference type="Proteomes" id="UP000221011">
    <property type="component" value="Chromosome"/>
</dbReference>
<accession>A0A291QJ94</accession>
<protein>
    <submittedName>
        <fullName evidence="1">Uncharacterized protein</fullName>
    </submittedName>
</protein>
<keyword evidence="2" id="KW-1185">Reference proteome</keyword>
<name>A0A291QJ94_9ACTN</name>
<dbReference type="EMBL" id="CP022685">
    <property type="protein sequence ID" value="ATL31515.1"/>
    <property type="molecule type" value="Genomic_DNA"/>
</dbReference>
<reference evidence="1 2" key="1">
    <citation type="submission" date="2017-08" db="EMBL/GenBank/DDBJ databases">
        <title>Complete Genome Sequence of Streptomyces formicae KY5, the formicamycin producer.</title>
        <authorList>
            <person name="Holmes N.A."/>
            <person name="Devine R."/>
            <person name="Qin Z."/>
            <person name="Seipke R.F."/>
            <person name="Wilkinson B."/>
            <person name="Hutchings M.I."/>
        </authorList>
    </citation>
    <scope>NUCLEOTIDE SEQUENCE [LARGE SCALE GENOMIC DNA]</scope>
    <source>
        <strain evidence="1 2">KY5</strain>
    </source>
</reference>
<dbReference type="KEGG" id="sfk:KY5_6497c"/>
<sequence>MYRSVVTYGGHPPVRFVVTDQLHVVVGPLLLVPVLDLVPNPVGFPSLVADLPKGRVIIECKQRRHVPDFQLTCTSRMPHTLCLLQGVAQSVRVYWSPWCAHLVRQQSYALARLIASLGDDLQQLGCRLQSMVAVFPLFRLLPGRGLRNDCC</sequence>
<organism evidence="1 2">
    <name type="scientific">Streptomyces formicae</name>
    <dbReference type="NCBI Taxonomy" id="1616117"/>
    <lineage>
        <taxon>Bacteria</taxon>
        <taxon>Bacillati</taxon>
        <taxon>Actinomycetota</taxon>
        <taxon>Actinomycetes</taxon>
        <taxon>Kitasatosporales</taxon>
        <taxon>Streptomycetaceae</taxon>
        <taxon>Streptomyces</taxon>
    </lineage>
</organism>
<gene>
    <name evidence="1" type="ORF">KY5_6497c</name>
</gene>
<evidence type="ECO:0000313" key="1">
    <source>
        <dbReference type="EMBL" id="ATL31515.1"/>
    </source>
</evidence>
<evidence type="ECO:0000313" key="2">
    <source>
        <dbReference type="Proteomes" id="UP000221011"/>
    </source>
</evidence>